<dbReference type="SUPFAM" id="SSF51735">
    <property type="entry name" value="NAD(P)-binding Rossmann-fold domains"/>
    <property type="match status" value="1"/>
</dbReference>
<evidence type="ECO:0000256" key="2">
    <source>
        <dbReference type="ARBA" id="ARBA00022857"/>
    </source>
</evidence>
<sequence length="304" mass="33447">MTKHIVVTGATGKQGRAVVQSLLKHASFNASEHSIAVVTRDVNSRTTLSLTQESPAVRAVQGDFKQPSSIFSALLPEKPWAAFIMTVPGPNEVAEGTGLIDAAAKAGVSHIVLSTVDRGKENNGNNPSDVSHWQTKHEIEAHLRRVVEEKKNQPGTLTYTILRPVFFMDNLNPGFFGKVCGSVWRDFINKGSLKLVDSKDIGNFAAAALLDPESEAWRNAETSIVSDELTYLQANDVFREHTGQDIAVSWRWLTSVLCSLNKDFQMMSRFLREKGYGGEAGVARSGVQVTSFKAWVIRNSDQFR</sequence>
<dbReference type="InterPro" id="IPR008030">
    <property type="entry name" value="NmrA-like"/>
</dbReference>
<comment type="similarity">
    <text evidence="1">Belongs to the NmrA-type oxidoreductase family.</text>
</comment>
<dbReference type="EMBL" id="CVMT01000010">
    <property type="protein sequence ID" value="CRG91607.1"/>
    <property type="molecule type" value="Genomic_DNA"/>
</dbReference>
<dbReference type="InterPro" id="IPR051164">
    <property type="entry name" value="NmrA-like_oxidored"/>
</dbReference>
<dbReference type="AlphaFoldDB" id="A0A0U1M7Q5"/>
<dbReference type="Pfam" id="PF05368">
    <property type="entry name" value="NmrA"/>
    <property type="match status" value="1"/>
</dbReference>
<feature type="domain" description="NmrA-like" evidence="3">
    <location>
        <begin position="1"/>
        <end position="247"/>
    </location>
</feature>
<protein>
    <recommendedName>
        <fullName evidence="3">NmrA-like domain-containing protein</fullName>
    </recommendedName>
</protein>
<gene>
    <name evidence="4" type="ORF">PISL3812_08657</name>
</gene>
<dbReference type="Proteomes" id="UP000054383">
    <property type="component" value="Unassembled WGS sequence"/>
</dbReference>
<organism evidence="4 5">
    <name type="scientific">Talaromyces islandicus</name>
    <name type="common">Penicillium islandicum</name>
    <dbReference type="NCBI Taxonomy" id="28573"/>
    <lineage>
        <taxon>Eukaryota</taxon>
        <taxon>Fungi</taxon>
        <taxon>Dikarya</taxon>
        <taxon>Ascomycota</taxon>
        <taxon>Pezizomycotina</taxon>
        <taxon>Eurotiomycetes</taxon>
        <taxon>Eurotiomycetidae</taxon>
        <taxon>Eurotiales</taxon>
        <taxon>Trichocomaceae</taxon>
        <taxon>Talaromyces</taxon>
        <taxon>Talaromyces sect. Islandici</taxon>
    </lineage>
</organism>
<dbReference type="GO" id="GO:0005634">
    <property type="term" value="C:nucleus"/>
    <property type="evidence" value="ECO:0007669"/>
    <property type="project" value="TreeGrafter"/>
</dbReference>
<keyword evidence="2" id="KW-0521">NADP</keyword>
<evidence type="ECO:0000259" key="3">
    <source>
        <dbReference type="Pfam" id="PF05368"/>
    </source>
</evidence>
<dbReference type="OrthoDB" id="9997102at2759"/>
<dbReference type="PANTHER" id="PTHR42748:SF7">
    <property type="entry name" value="NMRA LIKE REDOX SENSOR 1-RELATED"/>
    <property type="match status" value="1"/>
</dbReference>
<dbReference type="PANTHER" id="PTHR42748">
    <property type="entry name" value="NITROGEN METABOLITE REPRESSION PROTEIN NMRA FAMILY MEMBER"/>
    <property type="match status" value="1"/>
</dbReference>
<dbReference type="Gene3D" id="3.90.25.10">
    <property type="entry name" value="UDP-galactose 4-epimerase, domain 1"/>
    <property type="match status" value="1"/>
</dbReference>
<name>A0A0U1M7Q5_TALIS</name>
<dbReference type="Gene3D" id="3.40.50.720">
    <property type="entry name" value="NAD(P)-binding Rossmann-like Domain"/>
    <property type="match status" value="1"/>
</dbReference>
<accession>A0A0U1M7Q5</accession>
<evidence type="ECO:0000313" key="4">
    <source>
        <dbReference type="EMBL" id="CRG91607.1"/>
    </source>
</evidence>
<evidence type="ECO:0000256" key="1">
    <source>
        <dbReference type="ARBA" id="ARBA00006328"/>
    </source>
</evidence>
<evidence type="ECO:0000313" key="5">
    <source>
        <dbReference type="Proteomes" id="UP000054383"/>
    </source>
</evidence>
<proteinExistence type="inferred from homology"/>
<keyword evidence="5" id="KW-1185">Reference proteome</keyword>
<dbReference type="InterPro" id="IPR036291">
    <property type="entry name" value="NAD(P)-bd_dom_sf"/>
</dbReference>
<reference evidence="4 5" key="1">
    <citation type="submission" date="2015-04" db="EMBL/GenBank/DDBJ databases">
        <authorList>
            <person name="Syromyatnikov M.Y."/>
            <person name="Popov V.N."/>
        </authorList>
    </citation>
    <scope>NUCLEOTIDE SEQUENCE [LARGE SCALE GENOMIC DNA]</scope>
    <source>
        <strain evidence="4">WF-38-12</strain>
    </source>
</reference>
<dbReference type="STRING" id="28573.A0A0U1M7Q5"/>
<dbReference type="OMA" id="VYPIMAM"/>